<keyword evidence="2 8" id="KW-0813">Transport</keyword>
<dbReference type="Gene3D" id="1.10.3720.10">
    <property type="entry name" value="MetI-like"/>
    <property type="match status" value="1"/>
</dbReference>
<dbReference type="SUPFAM" id="SSF161098">
    <property type="entry name" value="MetI-like"/>
    <property type="match status" value="1"/>
</dbReference>
<dbReference type="PANTHER" id="PTHR43357">
    <property type="entry name" value="INNER MEMBRANE ABC TRANSPORTER PERMEASE PROTEIN YDCV"/>
    <property type="match status" value="1"/>
</dbReference>
<dbReference type="Pfam" id="PF00528">
    <property type="entry name" value="BPD_transp_1"/>
    <property type="match status" value="1"/>
</dbReference>
<evidence type="ECO:0000256" key="5">
    <source>
        <dbReference type="ARBA" id="ARBA00022692"/>
    </source>
</evidence>
<evidence type="ECO:0000256" key="4">
    <source>
        <dbReference type="ARBA" id="ARBA00022519"/>
    </source>
</evidence>
<feature type="transmembrane region" description="Helical" evidence="8">
    <location>
        <begin position="96"/>
        <end position="116"/>
    </location>
</feature>
<evidence type="ECO:0000256" key="3">
    <source>
        <dbReference type="ARBA" id="ARBA00022475"/>
    </source>
</evidence>
<feature type="transmembrane region" description="Helical" evidence="8">
    <location>
        <begin position="162"/>
        <end position="181"/>
    </location>
</feature>
<keyword evidence="6 8" id="KW-1133">Transmembrane helix</keyword>
<evidence type="ECO:0000256" key="2">
    <source>
        <dbReference type="ARBA" id="ARBA00022448"/>
    </source>
</evidence>
<feature type="transmembrane region" description="Helical" evidence="8">
    <location>
        <begin position="33"/>
        <end position="56"/>
    </location>
</feature>
<feature type="transmembrane region" description="Helical" evidence="8">
    <location>
        <begin position="230"/>
        <end position="252"/>
    </location>
</feature>
<feature type="transmembrane region" description="Helical" evidence="8">
    <location>
        <begin position="264"/>
        <end position="284"/>
    </location>
</feature>
<comment type="similarity">
    <text evidence="8">Belongs to the binding-protein-dependent transport system permease family.</text>
</comment>
<evidence type="ECO:0000256" key="6">
    <source>
        <dbReference type="ARBA" id="ARBA00022989"/>
    </source>
</evidence>
<reference evidence="10" key="1">
    <citation type="submission" date="2021-12" db="EMBL/GenBank/DDBJ databases">
        <title>Alicyclobacillaceae gen. nov., sp. nov., isolated from chalcocite enrichment system.</title>
        <authorList>
            <person name="Jiang Z."/>
        </authorList>
    </citation>
    <scope>NUCLEOTIDE SEQUENCE</scope>
    <source>
        <strain evidence="10">MYW30-H2</strain>
    </source>
</reference>
<keyword evidence="5 8" id="KW-0812">Transmembrane</keyword>
<evidence type="ECO:0000256" key="7">
    <source>
        <dbReference type="ARBA" id="ARBA00023136"/>
    </source>
</evidence>
<name>A0ABY4CMZ7_9BACL</name>
<dbReference type="RefSeq" id="WP_347437305.1">
    <property type="nucleotide sequence ID" value="NZ_CP089291.1"/>
</dbReference>
<keyword evidence="11" id="KW-1185">Reference proteome</keyword>
<protein>
    <submittedName>
        <fullName evidence="10">ABC transporter permease subunit</fullName>
    </submittedName>
</protein>
<evidence type="ECO:0000256" key="8">
    <source>
        <dbReference type="RuleBase" id="RU363032"/>
    </source>
</evidence>
<dbReference type="InterPro" id="IPR000515">
    <property type="entry name" value="MetI-like"/>
</dbReference>
<dbReference type="CDD" id="cd06261">
    <property type="entry name" value="TM_PBP2"/>
    <property type="match status" value="1"/>
</dbReference>
<accession>A0ABY4CMZ7</accession>
<evidence type="ECO:0000256" key="1">
    <source>
        <dbReference type="ARBA" id="ARBA00004429"/>
    </source>
</evidence>
<feature type="domain" description="ABC transmembrane type-1" evidence="9">
    <location>
        <begin position="90"/>
        <end position="281"/>
    </location>
</feature>
<keyword evidence="3" id="KW-1003">Cell membrane</keyword>
<dbReference type="InterPro" id="IPR035906">
    <property type="entry name" value="MetI-like_sf"/>
</dbReference>
<organism evidence="10 11">
    <name type="scientific">Fodinisporobacter ferrooxydans</name>
    <dbReference type="NCBI Taxonomy" id="2901836"/>
    <lineage>
        <taxon>Bacteria</taxon>
        <taxon>Bacillati</taxon>
        <taxon>Bacillota</taxon>
        <taxon>Bacilli</taxon>
        <taxon>Bacillales</taxon>
        <taxon>Alicyclobacillaceae</taxon>
        <taxon>Fodinisporobacter</taxon>
    </lineage>
</organism>
<feature type="transmembrane region" description="Helical" evidence="8">
    <location>
        <begin position="128"/>
        <end position="150"/>
    </location>
</feature>
<evidence type="ECO:0000313" key="11">
    <source>
        <dbReference type="Proteomes" id="UP000830167"/>
    </source>
</evidence>
<keyword evidence="4" id="KW-0997">Cell inner membrane</keyword>
<gene>
    <name evidence="10" type="ORF">LSG31_22590</name>
</gene>
<evidence type="ECO:0000259" key="9">
    <source>
        <dbReference type="PROSITE" id="PS50928"/>
    </source>
</evidence>
<proteinExistence type="inferred from homology"/>
<dbReference type="PANTHER" id="PTHR43357:SF4">
    <property type="entry name" value="INNER MEMBRANE ABC TRANSPORTER PERMEASE PROTEIN YDCV"/>
    <property type="match status" value="1"/>
</dbReference>
<dbReference type="PROSITE" id="PS50928">
    <property type="entry name" value="ABC_TM1"/>
    <property type="match status" value="1"/>
</dbReference>
<comment type="subcellular location">
    <subcellularLocation>
        <location evidence="1">Cell inner membrane</location>
        <topology evidence="1">Multi-pass membrane protein</topology>
    </subcellularLocation>
    <subcellularLocation>
        <location evidence="8">Cell membrane</location>
        <topology evidence="8">Multi-pass membrane protein</topology>
    </subcellularLocation>
</comment>
<dbReference type="Proteomes" id="UP000830167">
    <property type="component" value="Chromosome"/>
</dbReference>
<dbReference type="EMBL" id="CP089291">
    <property type="protein sequence ID" value="UOF90606.1"/>
    <property type="molecule type" value="Genomic_DNA"/>
</dbReference>
<sequence>MKEQTIQFEIPAVSSVEAINYKRKQAIFKCFKALPFWILISGFIITIFGMTFSVLLNAFSSEWYGTILPKSYTAHWFLKAWKEYDIWSYYKVTIEITFVSTLLSLCLSIPTAYVLARKNIPLKGALISFFQFPIMLPEIVYAIPLASIFYEIGLAETIPGLIIVELLIGIPFSLVILIPFIETLDSRIEVAAQSLGANKFKLFTKIVIPQLMPGITSAAINVFIRMFSTFLTILLIAGTSTQTLPVMVFSVLQSAGSQPAPEIDSLTISLMFPLLLFTFASLWFSSYTKRKSRK</sequence>
<keyword evidence="7 8" id="KW-0472">Membrane</keyword>
<evidence type="ECO:0000313" key="10">
    <source>
        <dbReference type="EMBL" id="UOF90606.1"/>
    </source>
</evidence>